<accession>A0AAD8F6X8</accession>
<dbReference type="EMBL" id="JASAOG010000091">
    <property type="protein sequence ID" value="KAK0052893.1"/>
    <property type="molecule type" value="Genomic_DNA"/>
</dbReference>
<keyword evidence="3" id="KW-1185">Reference proteome</keyword>
<feature type="region of interest" description="Disordered" evidence="1">
    <location>
        <begin position="197"/>
        <end position="219"/>
    </location>
</feature>
<feature type="region of interest" description="Disordered" evidence="1">
    <location>
        <begin position="248"/>
        <end position="306"/>
    </location>
</feature>
<comment type="caution">
    <text evidence="2">The sequence shown here is derived from an EMBL/GenBank/DDBJ whole genome shotgun (WGS) entry which is preliminary data.</text>
</comment>
<organism evidence="2 3">
    <name type="scientific">Biomphalaria pfeifferi</name>
    <name type="common">Bloodfluke planorb</name>
    <name type="synonym">Freshwater snail</name>
    <dbReference type="NCBI Taxonomy" id="112525"/>
    <lineage>
        <taxon>Eukaryota</taxon>
        <taxon>Metazoa</taxon>
        <taxon>Spiralia</taxon>
        <taxon>Lophotrochozoa</taxon>
        <taxon>Mollusca</taxon>
        <taxon>Gastropoda</taxon>
        <taxon>Heterobranchia</taxon>
        <taxon>Euthyneura</taxon>
        <taxon>Panpulmonata</taxon>
        <taxon>Hygrophila</taxon>
        <taxon>Lymnaeoidea</taxon>
        <taxon>Planorbidae</taxon>
        <taxon>Biomphalaria</taxon>
    </lineage>
</organism>
<feature type="compositionally biased region" description="Polar residues" evidence="1">
    <location>
        <begin position="290"/>
        <end position="299"/>
    </location>
</feature>
<evidence type="ECO:0000256" key="1">
    <source>
        <dbReference type="SAM" id="MobiDB-lite"/>
    </source>
</evidence>
<name>A0AAD8F6X8_BIOPF</name>
<sequence>MKFCRPGDTPEDIIKLYNAPANEDRVKVYNASTPADRYRCPVSTPVLGGQRRDYSGLPGPRQIFLTQVFNDDTYRPTNHISGKHVLGYYFLSTRNGDSTVRHITNNPWLDNLCARPVNEILSKSHVQFPMVKGRPFWSHTKPTQGEQSLLKAWEQNSNMSRASRGDSSRRGKHWSHPGLVNISDSAFPDEAAQVTSAGGAAPRYGGHTFKLSNEPDDHSDDDIKISLEKKLEGPVVVSCTIQELPLKSARSEQRKSYKPAVRLPKLKKVKKTKDQTPESDLSGSDPVTECTRQTTSSADSGILEKPSVNVRPSSIINILQPTTDEIQINY</sequence>
<dbReference type="Proteomes" id="UP001233172">
    <property type="component" value="Unassembled WGS sequence"/>
</dbReference>
<dbReference type="AlphaFoldDB" id="A0AAD8F6X8"/>
<reference evidence="2" key="1">
    <citation type="journal article" date="2023" name="PLoS Negl. Trop. Dis.">
        <title>A genome sequence for Biomphalaria pfeifferi, the major vector snail for the human-infecting parasite Schistosoma mansoni.</title>
        <authorList>
            <person name="Bu L."/>
            <person name="Lu L."/>
            <person name="Laidemitt M.R."/>
            <person name="Zhang S.M."/>
            <person name="Mutuku M."/>
            <person name="Mkoji G."/>
            <person name="Steinauer M."/>
            <person name="Loker E.S."/>
        </authorList>
    </citation>
    <scope>NUCLEOTIDE SEQUENCE</scope>
    <source>
        <strain evidence="2">KasaAsao</strain>
    </source>
</reference>
<proteinExistence type="predicted"/>
<evidence type="ECO:0000313" key="3">
    <source>
        <dbReference type="Proteomes" id="UP001233172"/>
    </source>
</evidence>
<reference evidence="2" key="2">
    <citation type="submission" date="2023-04" db="EMBL/GenBank/DDBJ databases">
        <authorList>
            <person name="Bu L."/>
            <person name="Lu L."/>
            <person name="Laidemitt M.R."/>
            <person name="Zhang S.M."/>
            <person name="Mutuku M."/>
            <person name="Mkoji G."/>
            <person name="Steinauer M."/>
            <person name="Loker E.S."/>
        </authorList>
    </citation>
    <scope>NUCLEOTIDE SEQUENCE</scope>
    <source>
        <strain evidence="2">KasaAsao</strain>
        <tissue evidence="2">Whole Snail</tissue>
    </source>
</reference>
<protein>
    <submittedName>
        <fullName evidence="2">Uncharacterized protein</fullName>
    </submittedName>
</protein>
<evidence type="ECO:0000313" key="2">
    <source>
        <dbReference type="EMBL" id="KAK0052893.1"/>
    </source>
</evidence>
<gene>
    <name evidence="2" type="ORF">Bpfe_017747</name>
</gene>